<feature type="non-terminal residue" evidence="1">
    <location>
        <position position="51"/>
    </location>
</feature>
<organism evidence="1 2">
    <name type="scientific">Datura stramonium</name>
    <name type="common">Jimsonweed</name>
    <name type="synonym">Common thornapple</name>
    <dbReference type="NCBI Taxonomy" id="4076"/>
    <lineage>
        <taxon>Eukaryota</taxon>
        <taxon>Viridiplantae</taxon>
        <taxon>Streptophyta</taxon>
        <taxon>Embryophyta</taxon>
        <taxon>Tracheophyta</taxon>
        <taxon>Spermatophyta</taxon>
        <taxon>Magnoliopsida</taxon>
        <taxon>eudicotyledons</taxon>
        <taxon>Gunneridae</taxon>
        <taxon>Pentapetalae</taxon>
        <taxon>asterids</taxon>
        <taxon>lamiids</taxon>
        <taxon>Solanales</taxon>
        <taxon>Solanaceae</taxon>
        <taxon>Solanoideae</taxon>
        <taxon>Datureae</taxon>
        <taxon>Datura</taxon>
    </lineage>
</organism>
<keyword evidence="2" id="KW-1185">Reference proteome</keyword>
<dbReference type="Proteomes" id="UP000823775">
    <property type="component" value="Unassembled WGS sequence"/>
</dbReference>
<reference evidence="1 2" key="1">
    <citation type="journal article" date="2021" name="BMC Genomics">
        <title>Datura genome reveals duplications of psychoactive alkaloid biosynthetic genes and high mutation rate following tissue culture.</title>
        <authorList>
            <person name="Rajewski A."/>
            <person name="Carter-House D."/>
            <person name="Stajich J."/>
            <person name="Litt A."/>
        </authorList>
    </citation>
    <scope>NUCLEOTIDE SEQUENCE [LARGE SCALE GENOMIC DNA]</scope>
    <source>
        <strain evidence="1">AR-01</strain>
    </source>
</reference>
<evidence type="ECO:0000313" key="1">
    <source>
        <dbReference type="EMBL" id="MCD7454281.1"/>
    </source>
</evidence>
<gene>
    <name evidence="1" type="ORF">HAX54_024212</name>
</gene>
<protein>
    <submittedName>
        <fullName evidence="1">Uncharacterized protein</fullName>
    </submittedName>
</protein>
<evidence type="ECO:0000313" key="2">
    <source>
        <dbReference type="Proteomes" id="UP000823775"/>
    </source>
</evidence>
<accession>A0ABS8S5E0</accession>
<dbReference type="EMBL" id="JACEIK010000295">
    <property type="protein sequence ID" value="MCD7454281.1"/>
    <property type="molecule type" value="Genomic_DNA"/>
</dbReference>
<name>A0ABS8S5E0_DATST</name>
<sequence>MSGAPCQRCPDIEKFNEHLGKIEEAARQTLSEAKIIGNLTILWRDTWGSVP</sequence>
<comment type="caution">
    <text evidence="1">The sequence shown here is derived from an EMBL/GenBank/DDBJ whole genome shotgun (WGS) entry which is preliminary data.</text>
</comment>
<proteinExistence type="predicted"/>